<evidence type="ECO:0000256" key="1">
    <source>
        <dbReference type="SAM" id="Coils"/>
    </source>
</evidence>
<comment type="caution">
    <text evidence="2">The sequence shown here is derived from an EMBL/GenBank/DDBJ whole genome shotgun (WGS) entry which is preliminary data.</text>
</comment>
<gene>
    <name evidence="2" type="ORF">EGW08_005514</name>
</gene>
<evidence type="ECO:0000313" key="3">
    <source>
        <dbReference type="Proteomes" id="UP000271974"/>
    </source>
</evidence>
<protein>
    <submittedName>
        <fullName evidence="2">Uncharacterized protein</fullName>
    </submittedName>
</protein>
<keyword evidence="1" id="KW-0175">Coiled coil</keyword>
<dbReference type="AlphaFoldDB" id="A0A433TYR3"/>
<proteinExistence type="predicted"/>
<reference evidence="2 3" key="1">
    <citation type="submission" date="2019-01" db="EMBL/GenBank/DDBJ databases">
        <title>A draft genome assembly of the solar-powered sea slug Elysia chlorotica.</title>
        <authorList>
            <person name="Cai H."/>
            <person name="Li Q."/>
            <person name="Fang X."/>
            <person name="Li J."/>
            <person name="Curtis N.E."/>
            <person name="Altenburger A."/>
            <person name="Shibata T."/>
            <person name="Feng M."/>
            <person name="Maeda T."/>
            <person name="Schwartz J.A."/>
            <person name="Shigenobu S."/>
            <person name="Lundholm N."/>
            <person name="Nishiyama T."/>
            <person name="Yang H."/>
            <person name="Hasebe M."/>
            <person name="Li S."/>
            <person name="Pierce S.K."/>
            <person name="Wang J."/>
        </authorList>
    </citation>
    <scope>NUCLEOTIDE SEQUENCE [LARGE SCALE GENOMIC DNA]</scope>
    <source>
        <strain evidence="2">EC2010</strain>
        <tissue evidence="2">Whole organism of an adult</tissue>
    </source>
</reference>
<dbReference type="Proteomes" id="UP000271974">
    <property type="component" value="Unassembled WGS sequence"/>
</dbReference>
<keyword evidence="3" id="KW-1185">Reference proteome</keyword>
<dbReference type="EMBL" id="RQTK01000130">
    <property type="protein sequence ID" value="RUS86724.1"/>
    <property type="molecule type" value="Genomic_DNA"/>
</dbReference>
<accession>A0A433TYR3</accession>
<evidence type="ECO:0000313" key="2">
    <source>
        <dbReference type="EMBL" id="RUS86724.1"/>
    </source>
</evidence>
<organism evidence="2 3">
    <name type="scientific">Elysia chlorotica</name>
    <name type="common">Eastern emerald elysia</name>
    <name type="synonym">Sea slug</name>
    <dbReference type="NCBI Taxonomy" id="188477"/>
    <lineage>
        <taxon>Eukaryota</taxon>
        <taxon>Metazoa</taxon>
        <taxon>Spiralia</taxon>
        <taxon>Lophotrochozoa</taxon>
        <taxon>Mollusca</taxon>
        <taxon>Gastropoda</taxon>
        <taxon>Heterobranchia</taxon>
        <taxon>Euthyneura</taxon>
        <taxon>Panpulmonata</taxon>
        <taxon>Sacoglossa</taxon>
        <taxon>Placobranchoidea</taxon>
        <taxon>Plakobranchidae</taxon>
        <taxon>Elysia</taxon>
    </lineage>
</organism>
<feature type="coiled-coil region" evidence="1">
    <location>
        <begin position="246"/>
        <end position="287"/>
    </location>
</feature>
<sequence>MMATPAQSQIDSLLQDLATAASSTFISNGAVIFHILNTNSESKFKKKDFGRTTEVICCLIGENTPNGPEPNKIRLKCKDTYNRFCQLKKHMSQPSAWSKLVDFLSREFYRQTVTSVQLDHIYEAREVDELPEPTAGPLFHVTLNTPLSQHVTSHPPSPKKLKGDCENCANRRQSLKVQTEALRNQKSIAYTLRRQKADMTRVYGKRTIDQRHRRHKIRVKTLVGHNKELLSKIEKLEKSGFFSVRKKKLLMKNDTLERENANLKHEVSILKEKVQKLEEECRHLHFQFADQEMMSNTSSSSNTVEAKEGKSFSRPIRESVYLMLCRQVPVEACGPVLKTILAKVANKTLTAIPFPSTCAQMSYELGISSLQVASHLMEAENGCLSWDATSVDGSHKELNCELIELHCNVHPMDAFANRSKAQLTAIDAQHDTAGKCYGKEGCAANLIQAVAYTYINSTQ</sequence>
<name>A0A433TYR3_ELYCH</name>